<reference evidence="5" key="1">
    <citation type="submission" date="2017-02" db="UniProtKB">
        <authorList>
            <consortium name="WormBaseParasite"/>
        </authorList>
    </citation>
    <scope>IDENTIFICATION</scope>
</reference>
<evidence type="ECO:0000259" key="3">
    <source>
        <dbReference type="Pfam" id="PF00135"/>
    </source>
</evidence>
<dbReference type="InterPro" id="IPR050309">
    <property type="entry name" value="Type-B_Carboxylest/Lipase"/>
</dbReference>
<feature type="chain" id="PRO_5005893061" evidence="2">
    <location>
        <begin position="17"/>
        <end position="736"/>
    </location>
</feature>
<dbReference type="InterPro" id="IPR019819">
    <property type="entry name" value="Carboxylesterase_B_CS"/>
</dbReference>
<dbReference type="Gene3D" id="3.40.50.1820">
    <property type="entry name" value="alpha/beta hydrolase"/>
    <property type="match status" value="1"/>
</dbReference>
<feature type="signal peptide" evidence="2">
    <location>
        <begin position="1"/>
        <end position="16"/>
    </location>
</feature>
<keyword evidence="4" id="KW-1185">Reference proteome</keyword>
<dbReference type="Proteomes" id="UP000046393">
    <property type="component" value="Unplaced"/>
</dbReference>
<accession>A0A0N5AGZ6</accession>
<protein>
    <submittedName>
        <fullName evidence="5">COesterase domain-containing protein</fullName>
    </submittedName>
</protein>
<dbReference type="InterPro" id="IPR002018">
    <property type="entry name" value="CarbesteraseB"/>
</dbReference>
<dbReference type="WBParaSite" id="SMUV_0000362601-mRNA-1">
    <property type="protein sequence ID" value="SMUV_0000362601-mRNA-1"/>
    <property type="gene ID" value="SMUV_0000362601"/>
</dbReference>
<evidence type="ECO:0000313" key="5">
    <source>
        <dbReference type="WBParaSite" id="SMUV_0000362601-mRNA-1"/>
    </source>
</evidence>
<dbReference type="SUPFAM" id="SSF53474">
    <property type="entry name" value="alpha/beta-Hydrolases"/>
    <property type="match status" value="1"/>
</dbReference>
<dbReference type="PROSITE" id="PS00941">
    <property type="entry name" value="CARBOXYLESTERASE_B_2"/>
    <property type="match status" value="1"/>
</dbReference>
<dbReference type="ESTHER" id="9bila-a0a0n5agz6">
    <property type="family name" value="OtherNon-catalytic_C"/>
</dbReference>
<name>A0A0N5AGZ6_9BILA</name>
<evidence type="ECO:0000256" key="2">
    <source>
        <dbReference type="SAM" id="SignalP"/>
    </source>
</evidence>
<keyword evidence="2" id="KW-0732">Signal</keyword>
<sequence length="736" mass="83023">MKVLLLLVLTAYVGQSQNISTVTVKTSKGLIRGRHINLGNNTSQLFYGEADIFLGIPYAKPPVGQLRFRVRIFSVWDAQKYAPQLMMSEDCLYLNVFTRQTSSANKHPVMIFIDGGNSFTTGGSNPKQMKGTIRNFVMRDIVVVTIQYRLGALGFFTTYNSEFPANLGLLDQVKAIEWVRREIHNFGGDPDEITLCGQNDGACSVKAHTLSPISQRLFKRAILQSGSIQGCFSITPEGGYIDIHVDDGTDRRININKEYFENFSTFLENKTLEDLGNQTEYSNSATSDIPFTACNMTAEEWRKGQLIWFSLENIFLIIKKEFFKYIYYAWMIVRDNYFMPDSVENLAKQRPHIPIIIGTVQDEDASYAFKLVANGEVSEDKNKVFNNWFADFARKQGVSGEDANKASLFNGISGIQNSRNVTKILRQMNVLQNDQQNSSPTPLYQQPTQGNLCQFEGHYLVQVSLPCYFNLPCNSNQNQPQYPPVSLDHANLTQSFPLNTNEYSSSNFLQYDIPQIISSPGKDINEEYSQPVNQYGTPNTLDENRINPPPVQTYQDSTIPPNCNREAVIEALKTITKVMLIVFNIYWISSDANVVSGTSKEINSLLSNGNTNVRVFEFAHVTQIVNQLCKNTTLITLNGKWAEFVKTGIISNWQPTTPQNNQYCKITVNPQMSQGYGATANTVFNELISRAQRQATQLGESRFPPAQQQQQQQHSNNQPQLSWSISLSLPDLIINF</sequence>
<dbReference type="Pfam" id="PF00135">
    <property type="entry name" value="COesterase"/>
    <property type="match status" value="1"/>
</dbReference>
<feature type="region of interest" description="Disordered" evidence="1">
    <location>
        <begin position="696"/>
        <end position="720"/>
    </location>
</feature>
<organism evidence="4 5">
    <name type="scientific">Syphacia muris</name>
    <dbReference type="NCBI Taxonomy" id="451379"/>
    <lineage>
        <taxon>Eukaryota</taxon>
        <taxon>Metazoa</taxon>
        <taxon>Ecdysozoa</taxon>
        <taxon>Nematoda</taxon>
        <taxon>Chromadorea</taxon>
        <taxon>Rhabditida</taxon>
        <taxon>Spirurina</taxon>
        <taxon>Oxyuridomorpha</taxon>
        <taxon>Oxyuroidea</taxon>
        <taxon>Oxyuridae</taxon>
        <taxon>Syphacia</taxon>
    </lineage>
</organism>
<proteinExistence type="predicted"/>
<dbReference type="AlphaFoldDB" id="A0A0N5AGZ6"/>
<dbReference type="PANTHER" id="PTHR11559">
    <property type="entry name" value="CARBOXYLESTERASE"/>
    <property type="match status" value="1"/>
</dbReference>
<dbReference type="InterPro" id="IPR029058">
    <property type="entry name" value="AB_hydrolase_fold"/>
</dbReference>
<evidence type="ECO:0000256" key="1">
    <source>
        <dbReference type="SAM" id="MobiDB-lite"/>
    </source>
</evidence>
<dbReference type="STRING" id="451379.A0A0N5AGZ6"/>
<feature type="domain" description="Carboxylesterase type B" evidence="3">
    <location>
        <begin position="22"/>
        <end position="441"/>
    </location>
</feature>
<evidence type="ECO:0000313" key="4">
    <source>
        <dbReference type="Proteomes" id="UP000046393"/>
    </source>
</evidence>